<keyword evidence="1" id="KW-0805">Transcription regulation</keyword>
<dbReference type="PRINTS" id="PR00032">
    <property type="entry name" value="HTHARAC"/>
</dbReference>
<dbReference type="InterPro" id="IPR018062">
    <property type="entry name" value="HTH_AraC-typ_CS"/>
</dbReference>
<dbReference type="InterPro" id="IPR037923">
    <property type="entry name" value="HTH-like"/>
</dbReference>
<protein>
    <submittedName>
        <fullName evidence="6">AraC family transcriptional regulator, arabinose operon regulatory protein</fullName>
    </submittedName>
</protein>
<name>A0A1H1ZHU4_9ACTN</name>
<sequence>MRSEAIIPVYVRISAGHFDEDADYATFRSRGTDDWLLIHTLAGAGRFGDGEQVHRAEPGQVTLITPGTPHDYRTDPDAGRWQFYFAHFRARSDWRSLLDWPALSPGLHQLTVDGNIREQVETNLADAVRWSHSLLRQSGLLGLNRLEAALLWCDLANPLTQPLDPRVRDVVRTVEEDLRRQWTLADLARIVDLSESRISHLFRSQLGLSPLGFVEQRRMLLAAQLLDLTSRPVGAVAAEVGYADPLYFSARFKRQYGLSPRAYRRRPIPADEPS</sequence>
<dbReference type="InterPro" id="IPR020449">
    <property type="entry name" value="Tscrpt_reg_AraC-type_HTH"/>
</dbReference>
<dbReference type="InterPro" id="IPR050204">
    <property type="entry name" value="AraC_XylS_family_regulators"/>
</dbReference>
<proteinExistence type="predicted"/>
<dbReference type="PANTHER" id="PTHR46796">
    <property type="entry name" value="HTH-TYPE TRANSCRIPTIONAL ACTIVATOR RHAS-RELATED"/>
    <property type="match status" value="1"/>
</dbReference>
<dbReference type="SUPFAM" id="SSF51215">
    <property type="entry name" value="Regulatory protein AraC"/>
    <property type="match status" value="1"/>
</dbReference>
<feature type="domain" description="HTH araC/xylS-type" evidence="5">
    <location>
        <begin position="168"/>
        <end position="266"/>
    </location>
</feature>
<evidence type="ECO:0000313" key="6">
    <source>
        <dbReference type="EMBL" id="SDT33127.1"/>
    </source>
</evidence>
<evidence type="ECO:0000256" key="4">
    <source>
        <dbReference type="ARBA" id="ARBA00023163"/>
    </source>
</evidence>
<evidence type="ECO:0000256" key="1">
    <source>
        <dbReference type="ARBA" id="ARBA00023015"/>
    </source>
</evidence>
<dbReference type="InterPro" id="IPR009057">
    <property type="entry name" value="Homeodomain-like_sf"/>
</dbReference>
<gene>
    <name evidence="6" type="ORF">SAMN04489812_5225</name>
</gene>
<keyword evidence="7" id="KW-1185">Reference proteome</keyword>
<dbReference type="Gene3D" id="2.60.120.280">
    <property type="entry name" value="Regulatory protein AraC"/>
    <property type="match status" value="1"/>
</dbReference>
<dbReference type="SUPFAM" id="SSF46689">
    <property type="entry name" value="Homeodomain-like"/>
    <property type="match status" value="2"/>
</dbReference>
<dbReference type="RefSeq" id="WP_231920045.1">
    <property type="nucleotide sequence ID" value="NZ_LT629772.1"/>
</dbReference>
<dbReference type="AlphaFoldDB" id="A0A1H1ZHU4"/>
<dbReference type="Gene3D" id="1.10.10.60">
    <property type="entry name" value="Homeodomain-like"/>
    <property type="match status" value="2"/>
</dbReference>
<evidence type="ECO:0000256" key="3">
    <source>
        <dbReference type="ARBA" id="ARBA00023159"/>
    </source>
</evidence>
<dbReference type="InterPro" id="IPR003313">
    <property type="entry name" value="AraC-bd"/>
</dbReference>
<dbReference type="SMART" id="SM00342">
    <property type="entry name" value="HTH_ARAC"/>
    <property type="match status" value="1"/>
</dbReference>
<dbReference type="GO" id="GO:0003700">
    <property type="term" value="F:DNA-binding transcription factor activity"/>
    <property type="evidence" value="ECO:0007669"/>
    <property type="project" value="InterPro"/>
</dbReference>
<evidence type="ECO:0000313" key="7">
    <source>
        <dbReference type="Proteomes" id="UP000199103"/>
    </source>
</evidence>
<evidence type="ECO:0000256" key="2">
    <source>
        <dbReference type="ARBA" id="ARBA00023125"/>
    </source>
</evidence>
<dbReference type="Pfam" id="PF12833">
    <property type="entry name" value="HTH_18"/>
    <property type="match status" value="1"/>
</dbReference>
<dbReference type="Proteomes" id="UP000199103">
    <property type="component" value="Chromosome I"/>
</dbReference>
<reference evidence="6 7" key="1">
    <citation type="submission" date="2016-10" db="EMBL/GenBank/DDBJ databases">
        <authorList>
            <person name="de Groot N.N."/>
        </authorList>
    </citation>
    <scope>NUCLEOTIDE SEQUENCE [LARGE SCALE GENOMIC DNA]</scope>
    <source>
        <strain evidence="6 7">DSM 21800</strain>
    </source>
</reference>
<dbReference type="Pfam" id="PF02311">
    <property type="entry name" value="AraC_binding"/>
    <property type="match status" value="1"/>
</dbReference>
<dbReference type="InterPro" id="IPR018060">
    <property type="entry name" value="HTH_AraC"/>
</dbReference>
<dbReference type="EMBL" id="LT629772">
    <property type="protein sequence ID" value="SDT33127.1"/>
    <property type="molecule type" value="Genomic_DNA"/>
</dbReference>
<dbReference type="PROSITE" id="PS00041">
    <property type="entry name" value="HTH_ARAC_FAMILY_1"/>
    <property type="match status" value="1"/>
</dbReference>
<dbReference type="GO" id="GO:0043565">
    <property type="term" value="F:sequence-specific DNA binding"/>
    <property type="evidence" value="ECO:0007669"/>
    <property type="project" value="InterPro"/>
</dbReference>
<keyword evidence="4" id="KW-0804">Transcription</keyword>
<keyword evidence="2" id="KW-0238">DNA-binding</keyword>
<dbReference type="PROSITE" id="PS01124">
    <property type="entry name" value="HTH_ARAC_FAMILY_2"/>
    <property type="match status" value="1"/>
</dbReference>
<dbReference type="STRING" id="630515.SAMN04489812_5225"/>
<evidence type="ECO:0000259" key="5">
    <source>
        <dbReference type="PROSITE" id="PS01124"/>
    </source>
</evidence>
<organism evidence="6 7">
    <name type="scientific">Microlunatus soli</name>
    <dbReference type="NCBI Taxonomy" id="630515"/>
    <lineage>
        <taxon>Bacteria</taxon>
        <taxon>Bacillati</taxon>
        <taxon>Actinomycetota</taxon>
        <taxon>Actinomycetes</taxon>
        <taxon>Propionibacteriales</taxon>
        <taxon>Propionibacteriaceae</taxon>
        <taxon>Microlunatus</taxon>
    </lineage>
</organism>
<accession>A0A1H1ZHU4</accession>
<keyword evidence="3" id="KW-0010">Activator</keyword>